<dbReference type="GO" id="GO:0004747">
    <property type="term" value="F:ribokinase activity"/>
    <property type="evidence" value="ECO:0007669"/>
    <property type="project" value="UniProtKB-UniRule"/>
</dbReference>
<dbReference type="Pfam" id="PF00294">
    <property type="entry name" value="PfkB"/>
    <property type="match status" value="1"/>
</dbReference>
<name>A0A934X713_9MICO</name>
<keyword evidence="8 12" id="KW-0067">ATP-binding</keyword>
<dbReference type="PROSITE" id="PS00583">
    <property type="entry name" value="PFKB_KINASES_1"/>
    <property type="match status" value="1"/>
</dbReference>
<dbReference type="EMBL" id="JADIXZ010000004">
    <property type="protein sequence ID" value="MBK6301269.1"/>
    <property type="molecule type" value="Genomic_DNA"/>
</dbReference>
<feature type="binding site" evidence="12">
    <location>
        <position position="288"/>
    </location>
    <ligand>
        <name>K(+)</name>
        <dbReference type="ChEBI" id="CHEBI:29103"/>
    </ligand>
</feature>
<evidence type="ECO:0000256" key="4">
    <source>
        <dbReference type="ARBA" id="ARBA00022679"/>
    </source>
</evidence>
<comment type="cofactor">
    <cofactor evidence="12">
        <name>Mg(2+)</name>
        <dbReference type="ChEBI" id="CHEBI:18420"/>
    </cofactor>
    <text evidence="12">Requires a divalent cation, most likely magnesium in vivo, as an electrophilic catalyst to aid phosphoryl group transfer. It is the chelate of the metal and the nucleotide that is the actual substrate.</text>
</comment>
<comment type="subcellular location">
    <subcellularLocation>
        <location evidence="12">Cytoplasm</location>
    </subcellularLocation>
</comment>
<organism evidence="14 15">
    <name type="scientific">Candidatus Phosphoribacter hodrii</name>
    <dbReference type="NCBI Taxonomy" id="2953743"/>
    <lineage>
        <taxon>Bacteria</taxon>
        <taxon>Bacillati</taxon>
        <taxon>Actinomycetota</taxon>
        <taxon>Actinomycetes</taxon>
        <taxon>Micrococcales</taxon>
        <taxon>Dermatophilaceae</taxon>
        <taxon>Candidatus Phosphoribacter</taxon>
    </lineage>
</organism>
<dbReference type="GO" id="GO:0019303">
    <property type="term" value="P:D-ribose catabolic process"/>
    <property type="evidence" value="ECO:0007669"/>
    <property type="project" value="UniProtKB-UniRule"/>
</dbReference>
<comment type="similarity">
    <text evidence="12">Belongs to the carbohydrate kinase PfkB family. Ribokinase subfamily.</text>
</comment>
<feature type="binding site" evidence="12">
    <location>
        <begin position="252"/>
        <end position="253"/>
    </location>
    <ligand>
        <name>ATP</name>
        <dbReference type="ChEBI" id="CHEBI:30616"/>
    </ligand>
</feature>
<feature type="binding site" evidence="12">
    <location>
        <begin position="11"/>
        <end position="13"/>
    </location>
    <ligand>
        <name>substrate</name>
    </ligand>
</feature>
<dbReference type="Gene3D" id="3.40.1190.20">
    <property type="match status" value="1"/>
</dbReference>
<keyword evidence="10 12" id="KW-0630">Potassium</keyword>
<evidence type="ECO:0000256" key="5">
    <source>
        <dbReference type="ARBA" id="ARBA00022723"/>
    </source>
</evidence>
<evidence type="ECO:0000259" key="13">
    <source>
        <dbReference type="Pfam" id="PF00294"/>
    </source>
</evidence>
<comment type="function">
    <text evidence="12">Catalyzes the phosphorylation of ribose at O-5 in a reaction requiring ATP and magnesium. The resulting D-ribose-5-phosphate can then be used either for sythesis of nucleotides, histidine, and tryptophan, or as a component of the pentose phosphate pathway.</text>
</comment>
<dbReference type="InterPro" id="IPR011877">
    <property type="entry name" value="Ribokinase"/>
</dbReference>
<keyword evidence="9 12" id="KW-0460">Magnesium</keyword>
<evidence type="ECO:0000313" key="15">
    <source>
        <dbReference type="Proteomes" id="UP000718281"/>
    </source>
</evidence>
<feature type="active site" description="Proton acceptor" evidence="12">
    <location>
        <position position="253"/>
    </location>
</feature>
<sequence>MTDICVIGSLNVDVSYRMHRLPVAGETVLATDRARAFGGKGGNQAVAVAALGAEVSFVGAVGADAAGRSYLEHLRTAGIEASGVREIPGVDTGAAMILVDDLGENLIIVDPGANSRLEPQSVEGSIRAHEPTVLLAQLEVPIAALEAAVAAVDARTIVVLNPAPMPADPTLLAGVLRRVDVLVPNRRELGQFAGCEEPRNLQEVTRCLTSLPFHGTVVVTLGADGAVVAEPGRSLVHVQAKVVEPVDTSGAGDAFCGALVVGLAAGADLADAVRRAVDVASESTLVRGAQLAVSPTVP</sequence>
<dbReference type="InterPro" id="IPR011611">
    <property type="entry name" value="PfkB_dom"/>
</dbReference>
<reference evidence="14 15" key="1">
    <citation type="submission" date="2020-10" db="EMBL/GenBank/DDBJ databases">
        <title>Connecting structure to function with the recovery of over 1000 high-quality activated sludge metagenome-assembled genomes encoding full-length rRNA genes using long-read sequencing.</title>
        <authorList>
            <person name="Singleton C.M."/>
            <person name="Petriglieri F."/>
            <person name="Kristensen J.M."/>
            <person name="Kirkegaard R.H."/>
            <person name="Michaelsen T.Y."/>
            <person name="Andersen M.H."/>
            <person name="Karst S.M."/>
            <person name="Dueholm M.S."/>
            <person name="Nielsen P.H."/>
            <person name="Albertsen M."/>
        </authorList>
    </citation>
    <scope>NUCLEOTIDE SEQUENCE [LARGE SCALE GENOMIC DNA]</scope>
    <source>
        <strain evidence="14">AalE_18-Q3-R2-46_BAT3C.188</strain>
    </source>
</reference>
<evidence type="ECO:0000256" key="9">
    <source>
        <dbReference type="ARBA" id="ARBA00022842"/>
    </source>
</evidence>
<gene>
    <name evidence="12" type="primary">rbsK</name>
    <name evidence="14" type="ORF">IPF40_09550</name>
</gene>
<evidence type="ECO:0000256" key="2">
    <source>
        <dbReference type="ARBA" id="ARBA00012035"/>
    </source>
</evidence>
<feature type="binding site" evidence="12">
    <location>
        <begin position="39"/>
        <end position="43"/>
    </location>
    <ligand>
        <name>substrate</name>
    </ligand>
</feature>
<comment type="pathway">
    <text evidence="12">Carbohydrate metabolism; D-ribose degradation; D-ribose 5-phosphate from beta-D-ribopyranose: step 2/2.</text>
</comment>
<dbReference type="PROSITE" id="PS00584">
    <property type="entry name" value="PFKB_KINASES_2"/>
    <property type="match status" value="1"/>
</dbReference>
<dbReference type="PANTHER" id="PTHR10584:SF166">
    <property type="entry name" value="RIBOKINASE"/>
    <property type="match status" value="1"/>
</dbReference>
<keyword evidence="12" id="KW-0963">Cytoplasm</keyword>
<comment type="subunit">
    <text evidence="12">Homodimer.</text>
</comment>
<dbReference type="InterPro" id="IPR029056">
    <property type="entry name" value="Ribokinase-like"/>
</dbReference>
<comment type="similarity">
    <text evidence="1">Belongs to the carbohydrate kinase pfkB family.</text>
</comment>
<feature type="binding site" evidence="12">
    <location>
        <position position="185"/>
    </location>
    <ligand>
        <name>ATP</name>
        <dbReference type="ChEBI" id="CHEBI:30616"/>
    </ligand>
</feature>
<comment type="caution">
    <text evidence="14">The sequence shown here is derived from an EMBL/GenBank/DDBJ whole genome shotgun (WGS) entry which is preliminary data.</text>
</comment>
<dbReference type="Proteomes" id="UP000718281">
    <property type="component" value="Unassembled WGS sequence"/>
</dbReference>
<dbReference type="InterPro" id="IPR002173">
    <property type="entry name" value="Carboh/pur_kinase_PfkB_CS"/>
</dbReference>
<dbReference type="InterPro" id="IPR002139">
    <property type="entry name" value="Ribo/fructo_kinase"/>
</dbReference>
<dbReference type="GO" id="GO:0046872">
    <property type="term" value="F:metal ion binding"/>
    <property type="evidence" value="ECO:0007669"/>
    <property type="project" value="UniProtKB-KW"/>
</dbReference>
<dbReference type="SUPFAM" id="SSF53613">
    <property type="entry name" value="Ribokinase-like"/>
    <property type="match status" value="1"/>
</dbReference>
<keyword evidence="6 12" id="KW-0547">Nucleotide-binding</keyword>
<dbReference type="GO" id="GO:0005524">
    <property type="term" value="F:ATP binding"/>
    <property type="evidence" value="ECO:0007669"/>
    <property type="project" value="UniProtKB-UniRule"/>
</dbReference>
<dbReference type="PRINTS" id="PR00990">
    <property type="entry name" value="RIBOKINASE"/>
</dbReference>
<evidence type="ECO:0000256" key="12">
    <source>
        <dbReference type="HAMAP-Rule" id="MF_01987"/>
    </source>
</evidence>
<evidence type="ECO:0000313" key="14">
    <source>
        <dbReference type="EMBL" id="MBK6301269.1"/>
    </source>
</evidence>
<evidence type="ECO:0000256" key="11">
    <source>
        <dbReference type="ARBA" id="ARBA00023277"/>
    </source>
</evidence>
<protein>
    <recommendedName>
        <fullName evidence="3 12">Ribokinase</fullName>
        <shortName evidence="12">RK</shortName>
        <ecNumber evidence="2 12">2.7.1.15</ecNumber>
    </recommendedName>
</protein>
<dbReference type="GO" id="GO:0005829">
    <property type="term" value="C:cytosol"/>
    <property type="evidence" value="ECO:0007669"/>
    <property type="project" value="TreeGrafter"/>
</dbReference>
<accession>A0A934X713</accession>
<dbReference type="HAMAP" id="MF_01987">
    <property type="entry name" value="Ribokinase"/>
    <property type="match status" value="1"/>
</dbReference>
<evidence type="ECO:0000256" key="8">
    <source>
        <dbReference type="ARBA" id="ARBA00022840"/>
    </source>
</evidence>
<feature type="binding site" evidence="12">
    <location>
        <position position="139"/>
    </location>
    <ligand>
        <name>substrate</name>
    </ligand>
</feature>
<feature type="binding site" evidence="12">
    <location>
        <begin position="220"/>
        <end position="225"/>
    </location>
    <ligand>
        <name>ATP</name>
        <dbReference type="ChEBI" id="CHEBI:30616"/>
    </ligand>
</feature>
<feature type="binding site" evidence="12">
    <location>
        <position position="253"/>
    </location>
    <ligand>
        <name>substrate</name>
    </ligand>
</feature>
<dbReference type="PANTHER" id="PTHR10584">
    <property type="entry name" value="SUGAR KINASE"/>
    <property type="match status" value="1"/>
</dbReference>
<dbReference type="AlphaFoldDB" id="A0A934X713"/>
<keyword evidence="4 12" id="KW-0808">Transferase</keyword>
<dbReference type="CDD" id="cd01174">
    <property type="entry name" value="ribokinase"/>
    <property type="match status" value="1"/>
</dbReference>
<feature type="binding site" evidence="12">
    <location>
        <position position="286"/>
    </location>
    <ligand>
        <name>K(+)</name>
        <dbReference type="ChEBI" id="CHEBI:29103"/>
    </ligand>
</feature>
<evidence type="ECO:0000256" key="3">
    <source>
        <dbReference type="ARBA" id="ARBA00016943"/>
    </source>
</evidence>
<feature type="binding site" evidence="12">
    <location>
        <position position="283"/>
    </location>
    <ligand>
        <name>K(+)</name>
        <dbReference type="ChEBI" id="CHEBI:29103"/>
    </ligand>
</feature>
<evidence type="ECO:0000256" key="6">
    <source>
        <dbReference type="ARBA" id="ARBA00022741"/>
    </source>
</evidence>
<proteinExistence type="inferred from homology"/>
<keyword evidence="11 12" id="KW-0119">Carbohydrate metabolism</keyword>
<comment type="activity regulation">
    <text evidence="12">Activated by a monovalent cation that binds near, but not in, the active site. The most likely occupant of the site in vivo is potassium. Ion binding induces a conformational change that may alter substrate affinity.</text>
</comment>
<feature type="binding site" evidence="12">
    <location>
        <position position="247"/>
    </location>
    <ligand>
        <name>K(+)</name>
        <dbReference type="ChEBI" id="CHEBI:29103"/>
    </ligand>
</feature>
<comment type="catalytic activity">
    <reaction evidence="12">
        <text>D-ribose + ATP = D-ribose 5-phosphate + ADP + H(+)</text>
        <dbReference type="Rhea" id="RHEA:13697"/>
        <dbReference type="ChEBI" id="CHEBI:15378"/>
        <dbReference type="ChEBI" id="CHEBI:30616"/>
        <dbReference type="ChEBI" id="CHEBI:47013"/>
        <dbReference type="ChEBI" id="CHEBI:78346"/>
        <dbReference type="ChEBI" id="CHEBI:456216"/>
        <dbReference type="EC" id="2.7.1.15"/>
    </reaction>
</comment>
<evidence type="ECO:0000256" key="7">
    <source>
        <dbReference type="ARBA" id="ARBA00022777"/>
    </source>
</evidence>
<feature type="binding site" evidence="12">
    <location>
        <position position="249"/>
    </location>
    <ligand>
        <name>K(+)</name>
        <dbReference type="ChEBI" id="CHEBI:29103"/>
    </ligand>
</feature>
<feature type="domain" description="Carbohydrate kinase PfkB" evidence="13">
    <location>
        <begin position="1"/>
        <end position="292"/>
    </location>
</feature>
<evidence type="ECO:0000256" key="10">
    <source>
        <dbReference type="ARBA" id="ARBA00022958"/>
    </source>
</evidence>
<comment type="caution">
    <text evidence="12">Lacks conserved residue(s) required for the propagation of feature annotation.</text>
</comment>
<dbReference type="EC" id="2.7.1.15" evidence="2 12"/>
<keyword evidence="5 12" id="KW-0479">Metal-binding</keyword>
<evidence type="ECO:0000256" key="1">
    <source>
        <dbReference type="ARBA" id="ARBA00005380"/>
    </source>
</evidence>
<keyword evidence="7 12" id="KW-0418">Kinase</keyword>